<organism evidence="2 3">
    <name type="scientific">Rhynocoris fuscipes</name>
    <dbReference type="NCBI Taxonomy" id="488301"/>
    <lineage>
        <taxon>Eukaryota</taxon>
        <taxon>Metazoa</taxon>
        <taxon>Ecdysozoa</taxon>
        <taxon>Arthropoda</taxon>
        <taxon>Hexapoda</taxon>
        <taxon>Insecta</taxon>
        <taxon>Pterygota</taxon>
        <taxon>Neoptera</taxon>
        <taxon>Paraneoptera</taxon>
        <taxon>Hemiptera</taxon>
        <taxon>Heteroptera</taxon>
        <taxon>Panheteroptera</taxon>
        <taxon>Cimicomorpha</taxon>
        <taxon>Reduviidae</taxon>
        <taxon>Harpactorinae</taxon>
        <taxon>Harpactorini</taxon>
        <taxon>Rhynocoris</taxon>
    </lineage>
</organism>
<dbReference type="PANTHER" id="PTHR37685">
    <property type="entry name" value="GEO11136P1-RELATED"/>
    <property type="match status" value="1"/>
</dbReference>
<keyword evidence="1" id="KW-0732">Signal</keyword>
<reference evidence="2 3" key="1">
    <citation type="submission" date="2022-12" db="EMBL/GenBank/DDBJ databases">
        <title>Chromosome-level genome assembly of true bugs.</title>
        <authorList>
            <person name="Ma L."/>
            <person name="Li H."/>
        </authorList>
    </citation>
    <scope>NUCLEOTIDE SEQUENCE [LARGE SCALE GENOMIC DNA]</scope>
    <source>
        <strain evidence="2">Lab_2022b</strain>
    </source>
</reference>
<evidence type="ECO:0000313" key="3">
    <source>
        <dbReference type="Proteomes" id="UP001461498"/>
    </source>
</evidence>
<feature type="signal peptide" evidence="1">
    <location>
        <begin position="1"/>
        <end position="21"/>
    </location>
</feature>
<proteinExistence type="predicted"/>
<dbReference type="InterPro" id="IPR031734">
    <property type="entry name" value="MBF2"/>
</dbReference>
<gene>
    <name evidence="2" type="ORF">O3M35_005658</name>
</gene>
<comment type="caution">
    <text evidence="2">The sequence shown here is derived from an EMBL/GenBank/DDBJ whole genome shotgun (WGS) entry which is preliminary data.</text>
</comment>
<sequence>MAKFTVFSLLLVCLCATLCWAQYRYNGTHNLVVGRRGYNDLILYERTVSKSKSWNPWGKVSEDVTYPVNYVPPRMRRIITEIDAIDLIGNDKGGYAYITKGGINMSNVTIHFKSQAGKGYSFHLVIYGR</sequence>
<accession>A0AAW1DR17</accession>
<dbReference type="PANTHER" id="PTHR37685:SF1">
    <property type="entry name" value="GEO11136P1-RELATED"/>
    <property type="match status" value="1"/>
</dbReference>
<dbReference type="Proteomes" id="UP001461498">
    <property type="component" value="Unassembled WGS sequence"/>
</dbReference>
<evidence type="ECO:0000256" key="1">
    <source>
        <dbReference type="SAM" id="SignalP"/>
    </source>
</evidence>
<dbReference type="AlphaFoldDB" id="A0AAW1DR17"/>
<feature type="chain" id="PRO_5043900921" description="Salivary secreted peptide" evidence="1">
    <location>
        <begin position="22"/>
        <end position="129"/>
    </location>
</feature>
<dbReference type="Pfam" id="PF15868">
    <property type="entry name" value="MBF2"/>
    <property type="match status" value="1"/>
</dbReference>
<evidence type="ECO:0008006" key="4">
    <source>
        <dbReference type="Google" id="ProtNLM"/>
    </source>
</evidence>
<name>A0AAW1DR17_9HEMI</name>
<evidence type="ECO:0000313" key="2">
    <source>
        <dbReference type="EMBL" id="KAK9510999.1"/>
    </source>
</evidence>
<dbReference type="EMBL" id="JAPXFL010000002">
    <property type="protein sequence ID" value="KAK9510999.1"/>
    <property type="molecule type" value="Genomic_DNA"/>
</dbReference>
<keyword evidence="3" id="KW-1185">Reference proteome</keyword>
<protein>
    <recommendedName>
        <fullName evidence="4">Salivary secreted peptide</fullName>
    </recommendedName>
</protein>